<keyword evidence="2" id="KW-0378">Hydrolase</keyword>
<dbReference type="InterPro" id="IPR029052">
    <property type="entry name" value="Metallo-depent_PP-like"/>
</dbReference>
<keyword evidence="5" id="KW-1185">Reference proteome</keyword>
<evidence type="ECO:0000259" key="3">
    <source>
        <dbReference type="Pfam" id="PF00149"/>
    </source>
</evidence>
<comment type="caution">
    <text evidence="4">The sequence shown here is derived from an EMBL/GenBank/DDBJ whole genome shotgun (WGS) entry which is preliminary data.</text>
</comment>
<proteinExistence type="predicted"/>
<dbReference type="PANTHER" id="PTHR31302">
    <property type="entry name" value="TRANSMEMBRANE PROTEIN WITH METALLOPHOSPHOESTERASE DOMAIN-RELATED"/>
    <property type="match status" value="1"/>
</dbReference>
<name>A0ABW8TDD7_9CLOT</name>
<dbReference type="CDD" id="cd07385">
    <property type="entry name" value="MPP_YkuE_C"/>
    <property type="match status" value="1"/>
</dbReference>
<gene>
    <name evidence="4" type="ORF">ACJDT4_01000</name>
</gene>
<dbReference type="PANTHER" id="PTHR31302:SF31">
    <property type="entry name" value="PHOSPHODIESTERASE YAEI"/>
    <property type="match status" value="1"/>
</dbReference>
<evidence type="ECO:0000313" key="4">
    <source>
        <dbReference type="EMBL" id="MFL0248984.1"/>
    </source>
</evidence>
<evidence type="ECO:0000256" key="2">
    <source>
        <dbReference type="ARBA" id="ARBA00022801"/>
    </source>
</evidence>
<keyword evidence="1" id="KW-0479">Metal-binding</keyword>
<dbReference type="Gene3D" id="3.60.21.10">
    <property type="match status" value="1"/>
</dbReference>
<dbReference type="InterPro" id="IPR004843">
    <property type="entry name" value="Calcineurin-like_PHP"/>
</dbReference>
<dbReference type="Pfam" id="PF00149">
    <property type="entry name" value="Metallophos"/>
    <property type="match status" value="1"/>
</dbReference>
<organism evidence="4 5">
    <name type="scientific">Clostridium neuense</name>
    <dbReference type="NCBI Taxonomy" id="1728934"/>
    <lineage>
        <taxon>Bacteria</taxon>
        <taxon>Bacillati</taxon>
        <taxon>Bacillota</taxon>
        <taxon>Clostridia</taxon>
        <taxon>Eubacteriales</taxon>
        <taxon>Clostridiaceae</taxon>
        <taxon>Clostridium</taxon>
    </lineage>
</organism>
<reference evidence="4 5" key="1">
    <citation type="submission" date="2024-11" db="EMBL/GenBank/DDBJ databases">
        <authorList>
            <person name="Heng Y.C."/>
            <person name="Lim A.C.H."/>
            <person name="Lee J.K.Y."/>
            <person name="Kittelmann S."/>
        </authorList>
    </citation>
    <scope>NUCLEOTIDE SEQUENCE [LARGE SCALE GENOMIC DNA]</scope>
    <source>
        <strain evidence="4 5">WILCCON 0114</strain>
    </source>
</reference>
<evidence type="ECO:0000313" key="5">
    <source>
        <dbReference type="Proteomes" id="UP001623592"/>
    </source>
</evidence>
<protein>
    <submittedName>
        <fullName evidence="4">Metallophosphoesterase</fullName>
    </submittedName>
</protein>
<dbReference type="EMBL" id="JBJIAA010000001">
    <property type="protein sequence ID" value="MFL0248984.1"/>
    <property type="molecule type" value="Genomic_DNA"/>
</dbReference>
<sequence>MAIFKVYIDNNLIEVLNYKIHSSKIPKEFNGFKILQISDLHSKSFGKENIDLINKVEAVEPNIIVITGDMVNNDFDYSSFISIVNKLTVKYKIYYVIGNHEQNVIARNPDEFNNMLKEIKEKNVSIINNKNISISMGKQSINLYGMYTDLKYYRDFRNKASRSINFSVKDMEELIGKCDKNAYNLLLTHNPVFFSTYSKWGADLTLTGHVHGGMVKLPLLGGIFSPEYTLFPKYYEGIYKEYDNFMNVNRGLGRGNFGIRLFNRPELSVITLYSTRKYEV</sequence>
<dbReference type="SUPFAM" id="SSF56300">
    <property type="entry name" value="Metallo-dependent phosphatases"/>
    <property type="match status" value="1"/>
</dbReference>
<evidence type="ECO:0000256" key="1">
    <source>
        <dbReference type="ARBA" id="ARBA00022723"/>
    </source>
</evidence>
<feature type="domain" description="Calcineurin-like phosphoesterase" evidence="3">
    <location>
        <begin position="32"/>
        <end position="211"/>
    </location>
</feature>
<dbReference type="InterPro" id="IPR051158">
    <property type="entry name" value="Metallophosphoesterase_sf"/>
</dbReference>
<accession>A0ABW8TDD7</accession>
<dbReference type="Proteomes" id="UP001623592">
    <property type="component" value="Unassembled WGS sequence"/>
</dbReference>